<comment type="caution">
    <text evidence="1">The sequence shown here is derived from an EMBL/GenBank/DDBJ whole genome shotgun (WGS) entry which is preliminary data.</text>
</comment>
<organism evidence="1 2">
    <name type="scientific">Flavobacterium humi</name>
    <dbReference type="NCBI Taxonomy" id="2562683"/>
    <lineage>
        <taxon>Bacteria</taxon>
        <taxon>Pseudomonadati</taxon>
        <taxon>Bacteroidota</taxon>
        <taxon>Flavobacteriia</taxon>
        <taxon>Flavobacteriales</taxon>
        <taxon>Flavobacteriaceae</taxon>
        <taxon>Flavobacterium</taxon>
    </lineage>
</organism>
<dbReference type="RefSeq" id="WP_135526910.1">
    <property type="nucleotide sequence ID" value="NZ_SRLH01000006.1"/>
</dbReference>
<gene>
    <name evidence="1" type="ORF">E4635_11835</name>
</gene>
<reference evidence="1 2" key="1">
    <citation type="submission" date="2019-04" db="EMBL/GenBank/DDBJ databases">
        <title>Flavobacterium sp. strain DS2-A Genome sequencing and assembly.</title>
        <authorList>
            <person name="Kim I."/>
        </authorList>
    </citation>
    <scope>NUCLEOTIDE SEQUENCE [LARGE SCALE GENOMIC DNA]</scope>
    <source>
        <strain evidence="1 2">DS2-A</strain>
    </source>
</reference>
<dbReference type="EMBL" id="SRLH01000006">
    <property type="protein sequence ID" value="TGD57305.1"/>
    <property type="molecule type" value="Genomic_DNA"/>
</dbReference>
<accession>A0A4Z0L6F6</accession>
<evidence type="ECO:0000313" key="2">
    <source>
        <dbReference type="Proteomes" id="UP000297407"/>
    </source>
</evidence>
<name>A0A4Z0L6F6_9FLAO</name>
<evidence type="ECO:0000313" key="1">
    <source>
        <dbReference type="EMBL" id="TGD57305.1"/>
    </source>
</evidence>
<keyword evidence="2" id="KW-1185">Reference proteome</keyword>
<dbReference type="AlphaFoldDB" id="A0A4Z0L6F6"/>
<dbReference type="Proteomes" id="UP000297407">
    <property type="component" value="Unassembled WGS sequence"/>
</dbReference>
<protein>
    <submittedName>
        <fullName evidence="1">Uncharacterized protein</fullName>
    </submittedName>
</protein>
<sequence>MTFKEKSKHYYVLGQGAIAFSAINFEVDGNMTENGKEIIHAFINFPEDFDFARKYVGGYTNDHINEFGQRKVFKIYDFGPYPIDLLEMEDYKKISVEEFEELATEMLSDYDIPEREIKYYEFIGKVKNDFEEVKTNSHEFYQLLPADWKYNDLSPFHLSSYLCGFSINRMDKILTVLQIDDD</sequence>
<proteinExistence type="predicted"/>